<gene>
    <name evidence="3" type="ORF">ENSA5_59450</name>
</gene>
<name>A0A2S9XDU7_9BACT</name>
<accession>A0A2S9XDU7</accession>
<dbReference type="AlphaFoldDB" id="A0A2S9XDU7"/>
<proteinExistence type="predicted"/>
<dbReference type="Proteomes" id="UP000237968">
    <property type="component" value="Unassembled WGS sequence"/>
</dbReference>
<feature type="domain" description="RNA polymerase sigma-70" evidence="2">
    <location>
        <begin position="126"/>
        <end position="152"/>
    </location>
</feature>
<keyword evidence="4" id="KW-1185">Reference proteome</keyword>
<dbReference type="GO" id="GO:0006352">
    <property type="term" value="P:DNA-templated transcription initiation"/>
    <property type="evidence" value="ECO:0007669"/>
    <property type="project" value="InterPro"/>
</dbReference>
<reference evidence="3 4" key="1">
    <citation type="submission" date="2018-03" db="EMBL/GenBank/DDBJ databases">
        <title>Draft Genome Sequences of the Obligatory Marine Myxobacteria Enhygromyxa salina SWB005.</title>
        <authorList>
            <person name="Poehlein A."/>
            <person name="Moghaddam J.A."/>
            <person name="Harms H."/>
            <person name="Alanjari M."/>
            <person name="Koenig G.M."/>
            <person name="Daniel R."/>
            <person name="Schaeberle T.F."/>
        </authorList>
    </citation>
    <scope>NUCLEOTIDE SEQUENCE [LARGE SCALE GENOMIC DNA]</scope>
    <source>
        <strain evidence="3 4">SWB005</strain>
    </source>
</reference>
<dbReference type="SUPFAM" id="SSF88659">
    <property type="entry name" value="Sigma3 and sigma4 domains of RNA polymerase sigma factors"/>
    <property type="match status" value="1"/>
</dbReference>
<organism evidence="3 4">
    <name type="scientific">Enhygromyxa salina</name>
    <dbReference type="NCBI Taxonomy" id="215803"/>
    <lineage>
        <taxon>Bacteria</taxon>
        <taxon>Pseudomonadati</taxon>
        <taxon>Myxococcota</taxon>
        <taxon>Polyangia</taxon>
        <taxon>Nannocystales</taxon>
        <taxon>Nannocystaceae</taxon>
        <taxon>Enhygromyxa</taxon>
    </lineage>
</organism>
<dbReference type="InterPro" id="IPR013324">
    <property type="entry name" value="RNA_pol_sigma_r3/r4-like"/>
</dbReference>
<feature type="region of interest" description="Disordered" evidence="1">
    <location>
        <begin position="1"/>
        <end position="29"/>
    </location>
</feature>
<evidence type="ECO:0000313" key="4">
    <source>
        <dbReference type="Proteomes" id="UP000237968"/>
    </source>
</evidence>
<dbReference type="Gene3D" id="1.10.10.10">
    <property type="entry name" value="Winged helix-like DNA-binding domain superfamily/Winged helix DNA-binding domain"/>
    <property type="match status" value="1"/>
</dbReference>
<dbReference type="InterPro" id="IPR007630">
    <property type="entry name" value="RNA_pol_sigma70_r4"/>
</dbReference>
<dbReference type="Pfam" id="PF04545">
    <property type="entry name" value="Sigma70_r4"/>
    <property type="match status" value="1"/>
</dbReference>
<comment type="caution">
    <text evidence="3">The sequence shown here is derived from an EMBL/GenBank/DDBJ whole genome shotgun (WGS) entry which is preliminary data.</text>
</comment>
<dbReference type="EMBL" id="PVNK01000261">
    <property type="protein sequence ID" value="PRP91032.1"/>
    <property type="molecule type" value="Genomic_DNA"/>
</dbReference>
<evidence type="ECO:0000256" key="1">
    <source>
        <dbReference type="SAM" id="MobiDB-lite"/>
    </source>
</evidence>
<dbReference type="InterPro" id="IPR000943">
    <property type="entry name" value="RNA_pol_sigma70"/>
</dbReference>
<evidence type="ECO:0000259" key="2">
    <source>
        <dbReference type="PROSITE" id="PS00716"/>
    </source>
</evidence>
<dbReference type="InterPro" id="IPR036388">
    <property type="entry name" value="WH-like_DNA-bd_sf"/>
</dbReference>
<dbReference type="RefSeq" id="WP_181198298.1">
    <property type="nucleotide sequence ID" value="NZ_PVNK01000261.1"/>
</dbReference>
<evidence type="ECO:0000313" key="3">
    <source>
        <dbReference type="EMBL" id="PRP91032.1"/>
    </source>
</evidence>
<protein>
    <submittedName>
        <fullName evidence="3">RNA polymerase sigma factor RpoD</fullName>
    </submittedName>
</protein>
<sequence length="167" mass="18885">MLEARTDTPRTHAVPPPVPEIMPTDGGSIPPIKRRVRAKTIAMKRLTKEELRIGALLYPEKTYWRPATRGECANVSRPCPYVSCKYHLYIDVNPRTGSIKINFPDLEVWELRNSCALDVAQQGGITLEEVGEILNLTRERIRQVEVRGLLKLKDAGGDELMGYLMRS</sequence>
<feature type="compositionally biased region" description="Basic and acidic residues" evidence="1">
    <location>
        <begin position="1"/>
        <end position="10"/>
    </location>
</feature>
<dbReference type="PROSITE" id="PS00716">
    <property type="entry name" value="SIGMA70_2"/>
    <property type="match status" value="1"/>
</dbReference>
<dbReference type="GO" id="GO:0003700">
    <property type="term" value="F:DNA-binding transcription factor activity"/>
    <property type="evidence" value="ECO:0007669"/>
    <property type="project" value="InterPro"/>
</dbReference>